<feature type="region of interest" description="Disordered" evidence="1">
    <location>
        <begin position="1"/>
        <end position="29"/>
    </location>
</feature>
<sequence length="68" mass="7564">MDGEQEPEYVDEPHFQLDSLEVPAPDGADFTDEHVQWALAAQFPDHITGIDYSQAEQQQAQYGGESIA</sequence>
<reference evidence="2 3" key="2">
    <citation type="submission" date="2019-09" db="EMBL/GenBank/DDBJ databases">
        <authorList>
            <person name="Jin C."/>
        </authorList>
    </citation>
    <scope>NUCLEOTIDE SEQUENCE [LARGE SCALE GENOMIC DNA]</scope>
    <source>
        <strain evidence="2 3">AN110305</strain>
    </source>
</reference>
<comment type="caution">
    <text evidence="2">The sequence shown here is derived from an EMBL/GenBank/DDBJ whole genome shotgun (WGS) entry which is preliminary data.</text>
</comment>
<keyword evidence="3" id="KW-1185">Reference proteome</keyword>
<proteinExistence type="predicted"/>
<evidence type="ECO:0000313" key="2">
    <source>
        <dbReference type="EMBL" id="KAA2254509.1"/>
    </source>
</evidence>
<protein>
    <submittedName>
        <fullName evidence="2">Uncharacterized protein</fullName>
    </submittedName>
</protein>
<dbReference type="Proteomes" id="UP000323454">
    <property type="component" value="Unassembled WGS sequence"/>
</dbReference>
<dbReference type="RefSeq" id="WP_149853305.1">
    <property type="nucleotide sequence ID" value="NZ_VUOB01000061.1"/>
</dbReference>
<gene>
    <name evidence="2" type="ORF">F0L68_30485</name>
</gene>
<organism evidence="2 3">
    <name type="scientific">Solihabitans fulvus</name>
    <dbReference type="NCBI Taxonomy" id="1892852"/>
    <lineage>
        <taxon>Bacteria</taxon>
        <taxon>Bacillati</taxon>
        <taxon>Actinomycetota</taxon>
        <taxon>Actinomycetes</taxon>
        <taxon>Pseudonocardiales</taxon>
        <taxon>Pseudonocardiaceae</taxon>
        <taxon>Solihabitans</taxon>
    </lineage>
</organism>
<evidence type="ECO:0000256" key="1">
    <source>
        <dbReference type="SAM" id="MobiDB-lite"/>
    </source>
</evidence>
<feature type="compositionally biased region" description="Acidic residues" evidence="1">
    <location>
        <begin position="1"/>
        <end position="10"/>
    </location>
</feature>
<evidence type="ECO:0000313" key="3">
    <source>
        <dbReference type="Proteomes" id="UP000323454"/>
    </source>
</evidence>
<accession>A0A5B2WVN7</accession>
<dbReference type="EMBL" id="VUOB01000061">
    <property type="protein sequence ID" value="KAA2254509.1"/>
    <property type="molecule type" value="Genomic_DNA"/>
</dbReference>
<dbReference type="AlphaFoldDB" id="A0A5B2WVN7"/>
<name>A0A5B2WVN7_9PSEU</name>
<reference evidence="2 3" key="1">
    <citation type="submission" date="2019-09" db="EMBL/GenBank/DDBJ databases">
        <title>Goodfellowia gen. nov., a new genus of the Pseudonocardineae related to Actinoalloteichus, containing Goodfellowia coeruleoviolacea gen. nov., comb. nov. gen. nov., comb. nov.</title>
        <authorList>
            <person name="Labeda D."/>
        </authorList>
    </citation>
    <scope>NUCLEOTIDE SEQUENCE [LARGE SCALE GENOMIC DNA]</scope>
    <source>
        <strain evidence="2 3">AN110305</strain>
    </source>
</reference>